<evidence type="ECO:0000313" key="3">
    <source>
        <dbReference type="Proteomes" id="UP001283361"/>
    </source>
</evidence>
<evidence type="ECO:0000256" key="1">
    <source>
        <dbReference type="SAM" id="Phobius"/>
    </source>
</evidence>
<feature type="transmembrane region" description="Helical" evidence="1">
    <location>
        <begin position="89"/>
        <end position="111"/>
    </location>
</feature>
<proteinExistence type="predicted"/>
<keyword evidence="1" id="KW-1133">Transmembrane helix</keyword>
<comment type="caution">
    <text evidence="2">The sequence shown here is derived from an EMBL/GenBank/DDBJ whole genome shotgun (WGS) entry which is preliminary data.</text>
</comment>
<sequence>MASSPDSLFGGLFRRFLFLAQVKKAESHHRTVICFSEEMGELKVRRNRKLCNKENKRRIRANSIEGENSENITMYINVSKILNDRTMRIWVVHVSFLNLMWQPYMALYVLFELPVSNDTPP</sequence>
<dbReference type="AlphaFoldDB" id="A0AAE0ZRF4"/>
<protein>
    <submittedName>
        <fullName evidence="2">Uncharacterized protein</fullName>
    </submittedName>
</protein>
<accession>A0AAE0ZRF4</accession>
<keyword evidence="1" id="KW-0812">Transmembrane</keyword>
<evidence type="ECO:0000313" key="2">
    <source>
        <dbReference type="EMBL" id="KAK3773247.1"/>
    </source>
</evidence>
<reference evidence="2" key="1">
    <citation type="journal article" date="2023" name="G3 (Bethesda)">
        <title>A reference genome for the long-term kleptoplast-retaining sea slug Elysia crispata morphotype clarki.</title>
        <authorList>
            <person name="Eastman K.E."/>
            <person name="Pendleton A.L."/>
            <person name="Shaikh M.A."/>
            <person name="Suttiyut T."/>
            <person name="Ogas R."/>
            <person name="Tomko P."/>
            <person name="Gavelis G."/>
            <person name="Widhalm J.R."/>
            <person name="Wisecaver J.H."/>
        </authorList>
    </citation>
    <scope>NUCLEOTIDE SEQUENCE</scope>
    <source>
        <strain evidence="2">ECLA1</strain>
    </source>
</reference>
<keyword evidence="1" id="KW-0472">Membrane</keyword>
<dbReference type="Proteomes" id="UP001283361">
    <property type="component" value="Unassembled WGS sequence"/>
</dbReference>
<name>A0AAE0ZRF4_9GAST</name>
<gene>
    <name evidence="2" type="ORF">RRG08_012372</name>
</gene>
<dbReference type="EMBL" id="JAWDGP010003552">
    <property type="protein sequence ID" value="KAK3773247.1"/>
    <property type="molecule type" value="Genomic_DNA"/>
</dbReference>
<organism evidence="2 3">
    <name type="scientific">Elysia crispata</name>
    <name type="common">lettuce slug</name>
    <dbReference type="NCBI Taxonomy" id="231223"/>
    <lineage>
        <taxon>Eukaryota</taxon>
        <taxon>Metazoa</taxon>
        <taxon>Spiralia</taxon>
        <taxon>Lophotrochozoa</taxon>
        <taxon>Mollusca</taxon>
        <taxon>Gastropoda</taxon>
        <taxon>Heterobranchia</taxon>
        <taxon>Euthyneura</taxon>
        <taxon>Panpulmonata</taxon>
        <taxon>Sacoglossa</taxon>
        <taxon>Placobranchoidea</taxon>
        <taxon>Plakobranchidae</taxon>
        <taxon>Elysia</taxon>
    </lineage>
</organism>
<keyword evidence="3" id="KW-1185">Reference proteome</keyword>